<dbReference type="EC" id="2.7.11.1" evidence="3"/>
<dbReference type="InterPro" id="IPR011009">
    <property type="entry name" value="Kinase-like_dom_sf"/>
</dbReference>
<keyword evidence="10" id="KW-0677">Repeat</keyword>
<evidence type="ECO:0000256" key="6">
    <source>
        <dbReference type="ARBA" id="ARBA00022614"/>
    </source>
</evidence>
<keyword evidence="23" id="KW-1185">Reference proteome</keyword>
<keyword evidence="13 20" id="KW-1133">Transmembrane helix</keyword>
<keyword evidence="8 20" id="KW-0812">Transmembrane</keyword>
<dbReference type="GO" id="GO:0016020">
    <property type="term" value="C:membrane"/>
    <property type="evidence" value="ECO:0007669"/>
    <property type="project" value="UniProtKB-SubCell"/>
</dbReference>
<comment type="catalytic activity">
    <reaction evidence="17">
        <text>L-threonyl-[protein] + ATP = O-phospho-L-threonyl-[protein] + ADP + H(+)</text>
        <dbReference type="Rhea" id="RHEA:46608"/>
        <dbReference type="Rhea" id="RHEA-COMP:11060"/>
        <dbReference type="Rhea" id="RHEA-COMP:11605"/>
        <dbReference type="ChEBI" id="CHEBI:15378"/>
        <dbReference type="ChEBI" id="CHEBI:30013"/>
        <dbReference type="ChEBI" id="CHEBI:30616"/>
        <dbReference type="ChEBI" id="CHEBI:61977"/>
        <dbReference type="ChEBI" id="CHEBI:456216"/>
        <dbReference type="EC" id="2.7.11.1"/>
    </reaction>
</comment>
<dbReference type="SUPFAM" id="SSF52058">
    <property type="entry name" value="L domain-like"/>
    <property type="match status" value="1"/>
</dbReference>
<evidence type="ECO:0000256" key="2">
    <source>
        <dbReference type="ARBA" id="ARBA00009592"/>
    </source>
</evidence>
<evidence type="ECO:0000256" key="17">
    <source>
        <dbReference type="ARBA" id="ARBA00047899"/>
    </source>
</evidence>
<evidence type="ECO:0000256" key="18">
    <source>
        <dbReference type="ARBA" id="ARBA00048679"/>
    </source>
</evidence>
<dbReference type="InterPro" id="IPR000719">
    <property type="entry name" value="Prot_kinase_dom"/>
</dbReference>
<dbReference type="InterPro" id="IPR032675">
    <property type="entry name" value="LRR_dom_sf"/>
</dbReference>
<dbReference type="Gene3D" id="2.60.120.430">
    <property type="entry name" value="Galactose-binding lectin"/>
    <property type="match status" value="1"/>
</dbReference>
<dbReference type="Pfam" id="PF11721">
    <property type="entry name" value="Malectin"/>
    <property type="match status" value="2"/>
</dbReference>
<evidence type="ECO:0000256" key="16">
    <source>
        <dbReference type="ARBA" id="ARBA00023180"/>
    </source>
</evidence>
<dbReference type="Gene3D" id="2.60.40.2310">
    <property type="match status" value="1"/>
</dbReference>
<dbReference type="InterPro" id="IPR021720">
    <property type="entry name" value="Malectin_dom"/>
</dbReference>
<keyword evidence="4" id="KW-0723">Serine/threonine-protein kinase</keyword>
<accession>A0AA39T355</accession>
<evidence type="ECO:0000256" key="7">
    <source>
        <dbReference type="ARBA" id="ARBA00022679"/>
    </source>
</evidence>
<name>A0AA39T355_ACESA</name>
<feature type="region of interest" description="Disordered" evidence="19">
    <location>
        <begin position="1"/>
        <end position="29"/>
    </location>
</feature>
<dbReference type="GO" id="GO:0004674">
    <property type="term" value="F:protein serine/threonine kinase activity"/>
    <property type="evidence" value="ECO:0007669"/>
    <property type="project" value="UniProtKB-KW"/>
</dbReference>
<evidence type="ECO:0000256" key="3">
    <source>
        <dbReference type="ARBA" id="ARBA00012513"/>
    </source>
</evidence>
<dbReference type="Pfam" id="PF17766">
    <property type="entry name" value="fn3_6"/>
    <property type="match status" value="1"/>
</dbReference>
<feature type="compositionally biased region" description="Basic residues" evidence="19">
    <location>
        <begin position="677"/>
        <end position="689"/>
    </location>
</feature>
<keyword evidence="15" id="KW-0675">Receptor</keyword>
<keyword evidence="14 20" id="KW-0472">Membrane</keyword>
<dbReference type="Gene3D" id="3.80.10.10">
    <property type="entry name" value="Ribonuclease Inhibitor"/>
    <property type="match status" value="1"/>
</dbReference>
<keyword evidence="5" id="KW-0597">Phosphoprotein</keyword>
<comment type="catalytic activity">
    <reaction evidence="18">
        <text>L-seryl-[protein] + ATP = O-phospho-L-seryl-[protein] + ADP + H(+)</text>
        <dbReference type="Rhea" id="RHEA:17989"/>
        <dbReference type="Rhea" id="RHEA-COMP:9863"/>
        <dbReference type="Rhea" id="RHEA-COMP:11604"/>
        <dbReference type="ChEBI" id="CHEBI:15378"/>
        <dbReference type="ChEBI" id="CHEBI:29999"/>
        <dbReference type="ChEBI" id="CHEBI:30616"/>
        <dbReference type="ChEBI" id="CHEBI:83421"/>
        <dbReference type="ChEBI" id="CHEBI:456216"/>
        <dbReference type="EC" id="2.7.11.1"/>
    </reaction>
</comment>
<dbReference type="PANTHER" id="PTHR48006">
    <property type="entry name" value="LEUCINE-RICH REPEAT-CONTAINING PROTEIN DDB_G0281931-RELATED"/>
    <property type="match status" value="1"/>
</dbReference>
<evidence type="ECO:0000256" key="10">
    <source>
        <dbReference type="ARBA" id="ARBA00022737"/>
    </source>
</evidence>
<keyword evidence="12" id="KW-0067">ATP-binding</keyword>
<feature type="domain" description="Protein kinase" evidence="21">
    <location>
        <begin position="439"/>
        <end position="780"/>
    </location>
</feature>
<dbReference type="InterPro" id="IPR051824">
    <property type="entry name" value="LRR_Rcpt-Like_S/T_Kinase"/>
</dbReference>
<proteinExistence type="inferred from homology"/>
<dbReference type="FunFam" id="3.80.10.10:FF:000041">
    <property type="entry name" value="LRR receptor-like serine/threonine-protein kinase ERECTA"/>
    <property type="match status" value="1"/>
</dbReference>
<evidence type="ECO:0000256" key="13">
    <source>
        <dbReference type="ARBA" id="ARBA00022989"/>
    </source>
</evidence>
<evidence type="ECO:0000256" key="19">
    <source>
        <dbReference type="SAM" id="MobiDB-lite"/>
    </source>
</evidence>
<organism evidence="22 23">
    <name type="scientific">Acer saccharum</name>
    <name type="common">Sugar maple</name>
    <dbReference type="NCBI Taxonomy" id="4024"/>
    <lineage>
        <taxon>Eukaryota</taxon>
        <taxon>Viridiplantae</taxon>
        <taxon>Streptophyta</taxon>
        <taxon>Embryophyta</taxon>
        <taxon>Tracheophyta</taxon>
        <taxon>Spermatophyta</taxon>
        <taxon>Magnoliopsida</taxon>
        <taxon>eudicotyledons</taxon>
        <taxon>Gunneridae</taxon>
        <taxon>Pentapetalae</taxon>
        <taxon>rosids</taxon>
        <taxon>malvids</taxon>
        <taxon>Sapindales</taxon>
        <taxon>Sapindaceae</taxon>
        <taxon>Hippocastanoideae</taxon>
        <taxon>Acereae</taxon>
        <taxon>Acer</taxon>
    </lineage>
</organism>
<feature type="transmembrane region" description="Helical" evidence="20">
    <location>
        <begin position="378"/>
        <end position="402"/>
    </location>
</feature>
<dbReference type="Gene3D" id="3.30.200.20">
    <property type="entry name" value="Phosphorylase Kinase, domain 1"/>
    <property type="match status" value="1"/>
</dbReference>
<reference evidence="22" key="2">
    <citation type="submission" date="2023-06" db="EMBL/GenBank/DDBJ databases">
        <authorList>
            <person name="Swenson N.G."/>
            <person name="Wegrzyn J.L."/>
            <person name="Mcevoy S.L."/>
        </authorList>
    </citation>
    <scope>NUCLEOTIDE SEQUENCE</scope>
    <source>
        <strain evidence="22">NS2018</strain>
        <tissue evidence="22">Leaf</tissue>
    </source>
</reference>
<evidence type="ECO:0000313" key="23">
    <source>
        <dbReference type="Proteomes" id="UP001168877"/>
    </source>
</evidence>
<dbReference type="Pfam" id="PF07714">
    <property type="entry name" value="PK_Tyr_Ser-Thr"/>
    <property type="match status" value="1"/>
</dbReference>
<evidence type="ECO:0000256" key="5">
    <source>
        <dbReference type="ARBA" id="ARBA00022553"/>
    </source>
</evidence>
<dbReference type="InterPro" id="IPR041469">
    <property type="entry name" value="Subtilisin-like_FN3"/>
</dbReference>
<dbReference type="PROSITE" id="PS50011">
    <property type="entry name" value="PROTEIN_KINASE_DOM"/>
    <property type="match status" value="1"/>
</dbReference>
<dbReference type="EMBL" id="JAUESC010000003">
    <property type="protein sequence ID" value="KAK0599790.1"/>
    <property type="molecule type" value="Genomic_DNA"/>
</dbReference>
<comment type="caution">
    <text evidence="22">The sequence shown here is derived from an EMBL/GenBank/DDBJ whole genome shotgun (WGS) entry which is preliminary data.</text>
</comment>
<evidence type="ECO:0000256" key="20">
    <source>
        <dbReference type="SAM" id="Phobius"/>
    </source>
</evidence>
<protein>
    <recommendedName>
        <fullName evidence="3">non-specific serine/threonine protein kinase</fullName>
        <ecNumber evidence="3">2.7.11.1</ecNumber>
    </recommendedName>
</protein>
<dbReference type="GO" id="GO:0005524">
    <property type="term" value="F:ATP binding"/>
    <property type="evidence" value="ECO:0007669"/>
    <property type="project" value="UniProtKB-KW"/>
</dbReference>
<evidence type="ECO:0000256" key="8">
    <source>
        <dbReference type="ARBA" id="ARBA00022692"/>
    </source>
</evidence>
<evidence type="ECO:0000256" key="12">
    <source>
        <dbReference type="ARBA" id="ARBA00022840"/>
    </source>
</evidence>
<dbReference type="SUPFAM" id="SSF56112">
    <property type="entry name" value="Protein kinase-like (PK-like)"/>
    <property type="match status" value="1"/>
</dbReference>
<evidence type="ECO:0000256" key="11">
    <source>
        <dbReference type="ARBA" id="ARBA00022741"/>
    </source>
</evidence>
<dbReference type="InterPro" id="IPR001245">
    <property type="entry name" value="Ser-Thr/Tyr_kinase_cat_dom"/>
</dbReference>
<reference evidence="22" key="1">
    <citation type="journal article" date="2022" name="Plant J.">
        <title>Strategies of tolerance reflected in two North American maple genomes.</title>
        <authorList>
            <person name="McEvoy S.L."/>
            <person name="Sezen U.U."/>
            <person name="Trouern-Trend A."/>
            <person name="McMahon S.M."/>
            <person name="Schaberg P.G."/>
            <person name="Yang J."/>
            <person name="Wegrzyn J.L."/>
            <person name="Swenson N.G."/>
        </authorList>
    </citation>
    <scope>NUCLEOTIDE SEQUENCE</scope>
    <source>
        <strain evidence="22">NS2018</strain>
    </source>
</reference>
<dbReference type="PANTHER" id="PTHR48006:SF60">
    <property type="entry name" value="PROTEIN KINASE DOMAIN-CONTAINING PROTEIN"/>
    <property type="match status" value="1"/>
</dbReference>
<evidence type="ECO:0000256" key="1">
    <source>
        <dbReference type="ARBA" id="ARBA00004479"/>
    </source>
</evidence>
<keyword evidence="9" id="KW-0732">Signal</keyword>
<keyword evidence="6" id="KW-0433">Leucine-rich repeat</keyword>
<dbReference type="FunFam" id="3.30.200.20:FF:000217">
    <property type="entry name" value="probable LRR receptor-like serine/threonine-protein kinase At1g53430"/>
    <property type="match status" value="1"/>
</dbReference>
<evidence type="ECO:0000256" key="15">
    <source>
        <dbReference type="ARBA" id="ARBA00023170"/>
    </source>
</evidence>
<dbReference type="Proteomes" id="UP001168877">
    <property type="component" value="Unassembled WGS sequence"/>
</dbReference>
<dbReference type="Pfam" id="PF00560">
    <property type="entry name" value="LRR_1"/>
    <property type="match status" value="1"/>
</dbReference>
<evidence type="ECO:0000313" key="22">
    <source>
        <dbReference type="EMBL" id="KAK0599790.1"/>
    </source>
</evidence>
<keyword evidence="4" id="KW-0418">Kinase</keyword>
<sequence>MMEDRLHQRSNRGESPTLDQIEDGGSPQSDRIEYGGYPLSLISQLKRLNISATTIPEEFGNLIFLRELSFQGSGLSGSIPWEIGEIDTLEELRIDGSNLTGKIPDFIGNWTKLTILDLQGTSMKGPIPSSISLLTKLKELIPWCLMKGLPCPEEAKYHSLFINCGGNHITVEGKNYEADLNTKGQSNFAPIGTRWAYSSTGVYMGKEGANSLATNKFDLDVTGADYYKTARLSPESLKYYGLCMRKGSYKVMLHFAEIMFTNDQTFASHGRRIFDVSIQVKYILFIVRIQFQIYSYRRDLRTQGKLVLKDFNIAKEAGGVGIGITKEFNDVWVNGSTLEIHLYWAGKGTTSIPEKGVYGPLISAITVTPNFEVDTGGLSAGAIVGIVVASCAAVALLLVLLWMKGCFGEKDLENKELRALDLQTGYFTLRQIKDATNNFDPANKIGEGGFGPVYKGTLSDGAVIAVKQLSSRSKQGNREFVNEIGMISALQHPNLVKLYGCCIEGNQLLLAYVLQEQGNLLELVDPSLGSKFSEEEALGMLNIALLCTNPSPTLRPSMSSVVSMLEGKVPVQAPIIMQSSDNQDARFKAFEILSQDSQTRVTTFSQENQSQSSISMDGPWKDSSVSLQTTDETREYSSASKLLDKDLYDNGAAEVTEITREEELVWATSVLEERTGTRHGLRQNSRSKSKVLSSHGMRTRNSINMGIEGGQSNNTSLLEIKSGSVEEEVAKTVIIGKALGFDFSEVEDEVLEEITRREEEDIVRFEAISATQNNNKKAAITTDSGSIATPYDFGAGEISPTAPLQPGLVYETDTVDYLNFVCYSGYNISNIKVIATTIPKNFTCPEESSIDLISNINYPSISISGFKESRTVTRTATNVAGDDESSYVISTNAPKGISVKVNPDKLQFSKNGQKLSYQVTFSSTGSSLKEDLFGSITWSNGKYKVRIPFVVSSSTSNKGSDN</sequence>
<feature type="compositionally biased region" description="Polar residues" evidence="19">
    <location>
        <begin position="605"/>
        <end position="615"/>
    </location>
</feature>
<evidence type="ECO:0000256" key="9">
    <source>
        <dbReference type="ARBA" id="ARBA00022729"/>
    </source>
</evidence>
<comment type="similarity">
    <text evidence="2">Belongs to the RLP family.</text>
</comment>
<keyword evidence="16" id="KW-0325">Glycoprotein</keyword>
<evidence type="ECO:0000256" key="4">
    <source>
        <dbReference type="ARBA" id="ARBA00022527"/>
    </source>
</evidence>
<feature type="region of interest" description="Disordered" evidence="19">
    <location>
        <begin position="605"/>
        <end position="625"/>
    </location>
</feature>
<keyword evidence="7" id="KW-0808">Transferase</keyword>
<comment type="subcellular location">
    <subcellularLocation>
        <location evidence="1">Membrane</location>
        <topology evidence="1">Single-pass type I membrane protein</topology>
    </subcellularLocation>
</comment>
<evidence type="ECO:0000259" key="21">
    <source>
        <dbReference type="PROSITE" id="PS50011"/>
    </source>
</evidence>
<dbReference type="InterPro" id="IPR001611">
    <property type="entry name" value="Leu-rich_rpt"/>
</dbReference>
<evidence type="ECO:0000256" key="14">
    <source>
        <dbReference type="ARBA" id="ARBA00023136"/>
    </source>
</evidence>
<feature type="region of interest" description="Disordered" evidence="19">
    <location>
        <begin position="677"/>
        <end position="696"/>
    </location>
</feature>
<gene>
    <name evidence="22" type="ORF">LWI29_008671</name>
</gene>
<dbReference type="AlphaFoldDB" id="A0AA39T355"/>
<keyword evidence="11" id="KW-0547">Nucleotide-binding</keyword>